<keyword evidence="1" id="KW-0677">Repeat</keyword>
<feature type="transmembrane region" description="Helical" evidence="3">
    <location>
        <begin position="689"/>
        <end position="711"/>
    </location>
</feature>
<reference evidence="5 6" key="1">
    <citation type="submission" date="2022-02" db="EMBL/GenBank/DDBJ databases">
        <title>Draft genome sequence of Mezorhizobium retamae strain IRAMC:0171 isolated from Retama raetam nodules.</title>
        <authorList>
            <person name="Bengaied R."/>
            <person name="Sbissi I."/>
            <person name="Huber K."/>
            <person name="Ghodbane F."/>
            <person name="Nouioui I."/>
            <person name="Tarhouni M."/>
            <person name="Gtari M."/>
        </authorList>
    </citation>
    <scope>NUCLEOTIDE SEQUENCE [LARGE SCALE GENOMIC DNA]</scope>
    <source>
        <strain evidence="5 6">IRAMC:0171</strain>
    </source>
</reference>
<organism evidence="5 6">
    <name type="scientific">Mesorhizobium retamae</name>
    <dbReference type="NCBI Taxonomy" id="2912854"/>
    <lineage>
        <taxon>Bacteria</taxon>
        <taxon>Pseudomonadati</taxon>
        <taxon>Pseudomonadota</taxon>
        <taxon>Alphaproteobacteria</taxon>
        <taxon>Hyphomicrobiales</taxon>
        <taxon>Phyllobacteriaceae</taxon>
        <taxon>Mesorhizobium</taxon>
    </lineage>
</organism>
<dbReference type="NCBIfam" id="TIGR03696">
    <property type="entry name" value="Rhs_assc_core"/>
    <property type="match status" value="1"/>
</dbReference>
<dbReference type="PANTHER" id="PTHR32305:SF15">
    <property type="entry name" value="PROTEIN RHSA-RELATED"/>
    <property type="match status" value="1"/>
</dbReference>
<dbReference type="InterPro" id="IPR031325">
    <property type="entry name" value="RHS_repeat"/>
</dbReference>
<feature type="region of interest" description="Disordered" evidence="2">
    <location>
        <begin position="719"/>
        <end position="857"/>
    </location>
</feature>
<feature type="compositionally biased region" description="Polar residues" evidence="2">
    <location>
        <begin position="823"/>
        <end position="839"/>
    </location>
</feature>
<dbReference type="InterPro" id="IPR022385">
    <property type="entry name" value="Rhs_assc_core"/>
</dbReference>
<protein>
    <recommendedName>
        <fullName evidence="4">Teneurin-like YD-shell domain-containing protein</fullName>
    </recommendedName>
</protein>
<evidence type="ECO:0000256" key="1">
    <source>
        <dbReference type="ARBA" id="ARBA00022737"/>
    </source>
</evidence>
<evidence type="ECO:0000256" key="2">
    <source>
        <dbReference type="SAM" id="MobiDB-lite"/>
    </source>
</evidence>
<keyword evidence="3" id="KW-0472">Membrane</keyword>
<gene>
    <name evidence="5" type="ORF">L4923_28500</name>
</gene>
<dbReference type="Pfam" id="PF25023">
    <property type="entry name" value="TEN_YD-shell"/>
    <property type="match status" value="1"/>
</dbReference>
<evidence type="ECO:0000313" key="5">
    <source>
        <dbReference type="EMBL" id="MCG7508981.1"/>
    </source>
</evidence>
<dbReference type="Gene3D" id="2.180.10.10">
    <property type="entry name" value="RHS repeat-associated core"/>
    <property type="match status" value="2"/>
</dbReference>
<feature type="domain" description="Teneurin-like YD-shell" evidence="4">
    <location>
        <begin position="153"/>
        <end position="629"/>
    </location>
</feature>
<feature type="transmembrane region" description="Helical" evidence="3">
    <location>
        <begin position="660"/>
        <end position="677"/>
    </location>
</feature>
<feature type="non-terminal residue" evidence="5">
    <location>
        <position position="1"/>
    </location>
</feature>
<dbReference type="RefSeq" id="WP_239370481.1">
    <property type="nucleotide sequence ID" value="NZ_JAKREW010000063.1"/>
</dbReference>
<name>A0ABS9QNF3_9HYPH</name>
<evidence type="ECO:0000256" key="3">
    <source>
        <dbReference type="SAM" id="Phobius"/>
    </source>
</evidence>
<dbReference type="InterPro" id="IPR056823">
    <property type="entry name" value="TEN-like_YD-shell"/>
</dbReference>
<keyword evidence="3" id="KW-0812">Transmembrane</keyword>
<dbReference type="Proteomes" id="UP001201701">
    <property type="component" value="Unassembled WGS sequence"/>
</dbReference>
<evidence type="ECO:0000259" key="4">
    <source>
        <dbReference type="Pfam" id="PF25023"/>
    </source>
</evidence>
<feature type="compositionally biased region" description="Low complexity" evidence="2">
    <location>
        <begin position="782"/>
        <end position="795"/>
    </location>
</feature>
<dbReference type="Pfam" id="PF05593">
    <property type="entry name" value="RHS_repeat"/>
    <property type="match status" value="1"/>
</dbReference>
<comment type="caution">
    <text evidence="5">The sequence shown here is derived from an EMBL/GenBank/DDBJ whole genome shotgun (WGS) entry which is preliminary data.</text>
</comment>
<proteinExistence type="predicted"/>
<dbReference type="EMBL" id="JAKREW010000063">
    <property type="protein sequence ID" value="MCG7508981.1"/>
    <property type="molecule type" value="Genomic_DNA"/>
</dbReference>
<sequence length="889" mass="96488">EIRTTSSYAYDNWGELWQTTNPDGTRTCRTLDPIGSLQSAGPILREWPVSAGGSQGGLTETWLNRFGEPALMQRFDASGGAVGIHRYFHDGLGRLAAEIDARDLRTEYRYDVFNRATETVLPEGTVVRRGYAEHSNDDLPVLIAIDGIVLGSQQFDGIGRLAGTCEGTRRRSFEYAPDMLRPAKMTTPAGHVVEYDYRPELGEEPVKRRVSGKAAEYAYDQRDAALVACEEGGLDIRRTYSATGQLSSETRRQGGQDHAVRYEYSRQGRLLSFTDVAGRVETHTYDRTGKLEAFLGPSIGARFSYDDFGRLACVLTEDRRSGRTLETAIAYDDLGRETSRHFVHGGIERELIRTYNGDDSLAAQTLTENGSIVRAETFSYDARGRLEIYRCTGSTPPIDAYGRAIEQQVFVFDALDNIVRVRTRAPDGSTNIAIHEHAPDDRVVLRRITNDHPDYPPEIVFEYDGDGNLLNDQRGFGLEYDALGRLTKIVPENEGEGHTYQYDALDTLVGDSDGAQSEQRFYCEDKVANRIRGGSHTHYFCVGGILLGEERDGTVLLHAVDVKNTVLFEFGLAGTVGFTYTAYGHRQEAESPARIGYNGELHEGKTGWQMLGSGYRAYDPVMMRFHAPDNLSPFDAGGINAYAYCAGDPANFADPSGHNPFAVTFLLSTVLAIGLGIGASQTEGTIKTILTIGAAVAGLAALASGATAAGYSALKRSSYTPGGATRAVTRPATGSEGSRPYHSGRRGGAANIGNPPPNEGGSEDWILGPARSSASAPQVRPGSSQNASPQPASSGTAAERRNRGANRPASSELASGVKRQISKRASSNRQRSASPEETTQPPPPPPRPGEWRNIPGSVRALDGESTRLAEAKNSLSLTAKTQLVRETRF</sequence>
<keyword evidence="3" id="KW-1133">Transmembrane helix</keyword>
<keyword evidence="6" id="KW-1185">Reference proteome</keyword>
<dbReference type="InterPro" id="IPR050708">
    <property type="entry name" value="T6SS_VgrG/RHS"/>
</dbReference>
<accession>A0ABS9QNF3</accession>
<evidence type="ECO:0000313" key="6">
    <source>
        <dbReference type="Proteomes" id="UP001201701"/>
    </source>
</evidence>
<dbReference type="PANTHER" id="PTHR32305">
    <property type="match status" value="1"/>
</dbReference>